<dbReference type="GO" id="GO:0044183">
    <property type="term" value="F:protein folding chaperone"/>
    <property type="evidence" value="ECO:0007669"/>
    <property type="project" value="InterPro"/>
</dbReference>
<reference evidence="3 5" key="1">
    <citation type="submission" date="2024-01" db="EMBL/GenBank/DDBJ databases">
        <title>The genomes of 5 underutilized Papilionoideae crops provide insights into root nodulation and disease resistance.</title>
        <authorList>
            <person name="Yuan L."/>
        </authorList>
    </citation>
    <scope>NUCLEOTIDE SEQUENCE [LARGE SCALE GENOMIC DNA]</scope>
    <source>
        <strain evidence="3">LY-2023</strain>
        <tissue evidence="3">Leaf</tissue>
    </source>
</reference>
<keyword evidence="1 2" id="KW-0143">Chaperone</keyword>
<dbReference type="Gene3D" id="2.30.33.40">
    <property type="entry name" value="GroES chaperonin"/>
    <property type="match status" value="1"/>
</dbReference>
<dbReference type="SUPFAM" id="SSF50129">
    <property type="entry name" value="GroES-like"/>
    <property type="match status" value="1"/>
</dbReference>
<comment type="similarity">
    <text evidence="2">Belongs to the GroES chaperonin family.</text>
</comment>
<dbReference type="InterPro" id="IPR037124">
    <property type="entry name" value="Chaperonin_GroES_sf"/>
</dbReference>
<gene>
    <name evidence="3" type="ORF">RJT34_00290</name>
    <name evidence="4" type="ORF">RJT34_00291</name>
</gene>
<dbReference type="PRINTS" id="PR00297">
    <property type="entry name" value="CHAPERONIN10"/>
</dbReference>
<dbReference type="CDD" id="cd00320">
    <property type="entry name" value="cpn10"/>
    <property type="match status" value="1"/>
</dbReference>
<dbReference type="GO" id="GO:0005524">
    <property type="term" value="F:ATP binding"/>
    <property type="evidence" value="ECO:0007669"/>
    <property type="project" value="InterPro"/>
</dbReference>
<dbReference type="Proteomes" id="UP001359559">
    <property type="component" value="Unassembled WGS sequence"/>
</dbReference>
<dbReference type="GO" id="GO:0051082">
    <property type="term" value="F:unfolded protein binding"/>
    <property type="evidence" value="ECO:0007669"/>
    <property type="project" value="TreeGrafter"/>
</dbReference>
<organism evidence="3 5">
    <name type="scientific">Clitoria ternatea</name>
    <name type="common">Butterfly pea</name>
    <dbReference type="NCBI Taxonomy" id="43366"/>
    <lineage>
        <taxon>Eukaryota</taxon>
        <taxon>Viridiplantae</taxon>
        <taxon>Streptophyta</taxon>
        <taxon>Embryophyta</taxon>
        <taxon>Tracheophyta</taxon>
        <taxon>Spermatophyta</taxon>
        <taxon>Magnoliopsida</taxon>
        <taxon>eudicotyledons</taxon>
        <taxon>Gunneridae</taxon>
        <taxon>Pentapetalae</taxon>
        <taxon>rosids</taxon>
        <taxon>fabids</taxon>
        <taxon>Fabales</taxon>
        <taxon>Fabaceae</taxon>
        <taxon>Papilionoideae</taxon>
        <taxon>50 kb inversion clade</taxon>
        <taxon>NPAAA clade</taxon>
        <taxon>indigoferoid/millettioid clade</taxon>
        <taxon>Phaseoleae</taxon>
        <taxon>Clitoria</taxon>
    </lineage>
</organism>
<dbReference type="GO" id="GO:0046872">
    <property type="term" value="F:metal ion binding"/>
    <property type="evidence" value="ECO:0007669"/>
    <property type="project" value="TreeGrafter"/>
</dbReference>
<evidence type="ECO:0000313" key="3">
    <source>
        <dbReference type="EMBL" id="KAK7316664.1"/>
    </source>
</evidence>
<comment type="caution">
    <text evidence="3">The sequence shown here is derived from an EMBL/GenBank/DDBJ whole genome shotgun (WGS) entry which is preliminary data.</text>
</comment>
<dbReference type="Pfam" id="PF00166">
    <property type="entry name" value="Cpn10"/>
    <property type="match status" value="1"/>
</dbReference>
<proteinExistence type="inferred from homology"/>
<evidence type="ECO:0000256" key="2">
    <source>
        <dbReference type="RuleBase" id="RU003479"/>
    </source>
</evidence>
<evidence type="ECO:0000313" key="4">
    <source>
        <dbReference type="EMBL" id="KAK7316665.1"/>
    </source>
</evidence>
<dbReference type="InterPro" id="IPR020818">
    <property type="entry name" value="Chaperonin_GroES"/>
</dbReference>
<evidence type="ECO:0000313" key="5">
    <source>
        <dbReference type="Proteomes" id="UP001359559"/>
    </source>
</evidence>
<dbReference type="AlphaFoldDB" id="A0AAN9KGJ2"/>
<evidence type="ECO:0008006" key="6">
    <source>
        <dbReference type="Google" id="ProtNLM"/>
    </source>
</evidence>
<dbReference type="PANTHER" id="PTHR10772:SF60">
    <property type="entry name" value="GROES CHAPERONIN"/>
    <property type="match status" value="1"/>
</dbReference>
<protein>
    <recommendedName>
        <fullName evidence="6">10 kDa chaperonin</fullName>
    </recommendedName>
</protein>
<keyword evidence="5" id="KW-1185">Reference proteome</keyword>
<dbReference type="EMBL" id="JAYKXN010000001">
    <property type="protein sequence ID" value="KAK7316665.1"/>
    <property type="molecule type" value="Genomic_DNA"/>
</dbReference>
<name>A0AAN9KGJ2_CLITE</name>
<dbReference type="SMART" id="SM00883">
    <property type="entry name" value="Cpn10"/>
    <property type="match status" value="1"/>
</dbReference>
<dbReference type="EMBL" id="JAYKXN010000001">
    <property type="protein sequence ID" value="KAK7316664.1"/>
    <property type="molecule type" value="Genomic_DNA"/>
</dbReference>
<dbReference type="InterPro" id="IPR011032">
    <property type="entry name" value="GroES-like_sf"/>
</dbReference>
<dbReference type="GO" id="GO:0009507">
    <property type="term" value="C:chloroplast"/>
    <property type="evidence" value="ECO:0007669"/>
    <property type="project" value="TreeGrafter"/>
</dbReference>
<sequence>MNSYQSLFGKEKPRRCMIVSVIDLKSTRKTRSTKVAISKQTSVKPLGGRVLVKIKDAEEKTEGGILLPATAQTKPKGGEVVVVGDGKSVGKSKVDIGVSL</sequence>
<dbReference type="GO" id="GO:0051087">
    <property type="term" value="F:protein-folding chaperone binding"/>
    <property type="evidence" value="ECO:0007669"/>
    <property type="project" value="TreeGrafter"/>
</dbReference>
<dbReference type="PANTHER" id="PTHR10772">
    <property type="entry name" value="10 KDA HEAT SHOCK PROTEIN"/>
    <property type="match status" value="1"/>
</dbReference>
<accession>A0AAN9KGJ2</accession>
<dbReference type="GO" id="GO:0005739">
    <property type="term" value="C:mitochondrion"/>
    <property type="evidence" value="ECO:0007669"/>
    <property type="project" value="TreeGrafter"/>
</dbReference>
<evidence type="ECO:0000256" key="1">
    <source>
        <dbReference type="ARBA" id="ARBA00023186"/>
    </source>
</evidence>